<feature type="transmembrane region" description="Helical" evidence="1">
    <location>
        <begin position="244"/>
        <end position="268"/>
    </location>
</feature>
<feature type="transmembrane region" description="Helical" evidence="1">
    <location>
        <begin position="433"/>
        <end position="452"/>
    </location>
</feature>
<organism evidence="2 3">
    <name type="scientific">Caenorhabditis angaria</name>
    <dbReference type="NCBI Taxonomy" id="860376"/>
    <lineage>
        <taxon>Eukaryota</taxon>
        <taxon>Metazoa</taxon>
        <taxon>Ecdysozoa</taxon>
        <taxon>Nematoda</taxon>
        <taxon>Chromadorea</taxon>
        <taxon>Rhabditida</taxon>
        <taxon>Rhabditina</taxon>
        <taxon>Rhabditomorpha</taxon>
        <taxon>Rhabditoidea</taxon>
        <taxon>Rhabditidae</taxon>
        <taxon>Peloderinae</taxon>
        <taxon>Caenorhabditis</taxon>
    </lineage>
</organism>
<feature type="transmembrane region" description="Helical" evidence="1">
    <location>
        <begin position="198"/>
        <end position="224"/>
    </location>
</feature>
<comment type="caution">
    <text evidence="2">The sequence shown here is derived from an EMBL/GenBank/DDBJ whole genome shotgun (WGS) entry which is preliminary data.</text>
</comment>
<feature type="transmembrane region" description="Helical" evidence="1">
    <location>
        <begin position="472"/>
        <end position="489"/>
    </location>
</feature>
<protein>
    <submittedName>
        <fullName evidence="2">Uncharacterized protein</fullName>
    </submittedName>
</protein>
<feature type="transmembrane region" description="Helical" evidence="1">
    <location>
        <begin position="658"/>
        <end position="683"/>
    </location>
</feature>
<name>A0A9P1IUV3_9PELO</name>
<dbReference type="Proteomes" id="UP001152747">
    <property type="component" value="Unassembled WGS sequence"/>
</dbReference>
<proteinExistence type="predicted"/>
<feature type="transmembrane region" description="Helical" evidence="1">
    <location>
        <begin position="626"/>
        <end position="646"/>
    </location>
</feature>
<keyword evidence="3" id="KW-1185">Reference proteome</keyword>
<dbReference type="Pfam" id="PF10318">
    <property type="entry name" value="7TM_GPCR_Srh"/>
    <property type="match status" value="3"/>
</dbReference>
<reference evidence="2" key="1">
    <citation type="submission" date="2022-11" db="EMBL/GenBank/DDBJ databases">
        <authorList>
            <person name="Kikuchi T."/>
        </authorList>
    </citation>
    <scope>NUCLEOTIDE SEQUENCE</scope>
    <source>
        <strain evidence="2">PS1010</strain>
    </source>
</reference>
<feature type="transmembrane region" description="Helical" evidence="1">
    <location>
        <begin position="299"/>
        <end position="315"/>
    </location>
</feature>
<dbReference type="AlphaFoldDB" id="A0A9P1IUV3"/>
<accession>A0A9P1IUV3</accession>
<dbReference type="InterPro" id="IPR053220">
    <property type="entry name" value="Nematode_rcpt-like_serp_H"/>
</dbReference>
<keyword evidence="1" id="KW-1133">Transmembrane helix</keyword>
<evidence type="ECO:0000256" key="1">
    <source>
        <dbReference type="SAM" id="Phobius"/>
    </source>
</evidence>
<feature type="transmembrane region" description="Helical" evidence="1">
    <location>
        <begin position="577"/>
        <end position="606"/>
    </location>
</feature>
<sequence length="949" mass="107829">MNGSSESLSAWTYFDSPDFLRTSLHFLSILEVPIHLLGFYCVIFKTPSKMRYVKSSMIQCFLSGAVLDFVLSFGTIPYALLPTLSLHSLGILSDVGVSQKWQTILVIELIIIVGCSIIGILENRFTCITNRKSRCINSLLIYIVNGSFSSFLVYFIFSNCPEQEVARRIVLYEILPPSLPSHFYTDPIFVVSLNNTQVAILIMIPFFCTVTLCTAFALGTIYKLYYSGSDRTLSTSTKNMMNKFFVLICIQCSIPLTVLAFPISYIAFSCSTLYFNQAFCGHPLGYLTYLGMSTKTQTILIIELIIGVGCSIVGVLENRFTCMTKPGSSYKNHCIMYICNCIFANIILYFIFSNCPEQEQARKTVLYELLPKDLPSHFYSDPIYVKSSMIQCCVFGASLDFVFNFGTIPYILFPTMAGRSLGILNNLGMSMKSQSILICEFIIFVACSVIGILENRFTCITNHNSRVKNTCFIYLLNTTLLNLSIYLVFTKCPEQEEARRIVLYELLPPELPSHFYTDPIFVVSLDADLVATQILATAILIFTQCAIFVLGTIYKLYFSVITRNLSSITKRMQNKFFILICLQCSIPLTVLAFPTCYIIFSCSTLYFNQAMSWSYFDSPEFLKTSLHSLTLLEIPIHLLGFYCIMFKTPSKMRYVKSSMIQCCVIGAVLDVSLSFGIIPYVLFPTMSGRPLGFLTRLGVPMEAQVILFIEMIVLLGCSLIGILENRFTCITNPKSSYKNHCIIYIANVTFATILIYWIFSKCPEQESARRVVLYELLPPNLPSNFYTDPLFVVSLNSFQVGMTIMGPFIFQYIQGAFFIIGTIYKLYFLKTNKNVSQNTRRMQNKMFILIWIQCSIPITVLALPICYVLFSCSTSYFNQAFPLCYVIYSCSTLYYNQAFNNISFIFISLHGVLTTTSIMFIHTSYREFIFSYFTKQRNHRKITQLSGKT</sequence>
<feature type="transmembrane region" description="Helical" evidence="1">
    <location>
        <begin position="808"/>
        <end position="827"/>
    </location>
</feature>
<feature type="transmembrane region" description="Helical" evidence="1">
    <location>
        <begin position="848"/>
        <end position="870"/>
    </location>
</feature>
<evidence type="ECO:0000313" key="2">
    <source>
        <dbReference type="EMBL" id="CAI5450622.1"/>
    </source>
</evidence>
<keyword evidence="1" id="KW-0812">Transmembrane</keyword>
<evidence type="ECO:0000313" key="3">
    <source>
        <dbReference type="Proteomes" id="UP001152747"/>
    </source>
</evidence>
<dbReference type="PANTHER" id="PTHR22941:SF307">
    <property type="entry name" value="SERPENTINE RECEPTOR, CLASS H"/>
    <property type="match status" value="1"/>
</dbReference>
<feature type="transmembrane region" description="Helical" evidence="1">
    <location>
        <begin position="876"/>
        <end position="895"/>
    </location>
</feature>
<feature type="transmembrane region" description="Helical" evidence="1">
    <location>
        <begin position="135"/>
        <end position="157"/>
    </location>
</feature>
<keyword evidence="1" id="KW-0472">Membrane</keyword>
<feature type="transmembrane region" description="Helical" evidence="1">
    <location>
        <begin position="101"/>
        <end position="123"/>
    </location>
</feature>
<feature type="transmembrane region" description="Helical" evidence="1">
    <location>
        <begin position="24"/>
        <end position="44"/>
    </location>
</feature>
<feature type="transmembrane region" description="Helical" evidence="1">
    <location>
        <begin position="742"/>
        <end position="759"/>
    </location>
</feature>
<gene>
    <name evidence="2" type="ORF">CAMP_LOCUS13259</name>
</gene>
<dbReference type="PANTHER" id="PTHR22941">
    <property type="entry name" value="SERPENTINE RECEPTOR"/>
    <property type="match status" value="1"/>
</dbReference>
<feature type="transmembrane region" description="Helical" evidence="1">
    <location>
        <begin position="392"/>
        <end position="413"/>
    </location>
</feature>
<feature type="transmembrane region" description="Helical" evidence="1">
    <location>
        <begin position="703"/>
        <end position="722"/>
    </location>
</feature>
<dbReference type="InterPro" id="IPR019422">
    <property type="entry name" value="7TM_GPCR_serpentine_rcpt_Srh"/>
</dbReference>
<dbReference type="EMBL" id="CANHGI010000005">
    <property type="protein sequence ID" value="CAI5450622.1"/>
    <property type="molecule type" value="Genomic_DNA"/>
</dbReference>
<feature type="transmembrane region" description="Helical" evidence="1">
    <location>
        <begin position="534"/>
        <end position="557"/>
    </location>
</feature>
<feature type="transmembrane region" description="Helical" evidence="1">
    <location>
        <begin position="56"/>
        <end position="81"/>
    </location>
</feature>
<feature type="transmembrane region" description="Helical" evidence="1">
    <location>
        <begin position="902"/>
        <end position="922"/>
    </location>
</feature>